<protein>
    <recommendedName>
        <fullName evidence="3">Lipoprotein</fullName>
    </recommendedName>
</protein>
<evidence type="ECO:0008006" key="3">
    <source>
        <dbReference type="Google" id="ProtNLM"/>
    </source>
</evidence>
<sequence>MNFIKTVPGSALLSLIFLSGCENCDTTDPMVTAHITLKLVDVKGKNLVNVSKGPYYPDSVRAFVKDNSALSFQIQEGGGLTETQYVCMPPFLESGKTELFLHLNNQDTDTLLISYKSVKQKCGAPYFLYTEFIFNGKSIPKAGILKLVK</sequence>
<accession>A0A1H7A800</accession>
<dbReference type="Proteomes" id="UP000199532">
    <property type="component" value="Unassembled WGS sequence"/>
</dbReference>
<gene>
    <name evidence="1" type="ORF">SAMN04487995_5507</name>
</gene>
<proteinExistence type="predicted"/>
<keyword evidence="2" id="KW-1185">Reference proteome</keyword>
<dbReference type="RefSeq" id="WP_090340984.1">
    <property type="nucleotide sequence ID" value="NZ_FNXY01000010.1"/>
</dbReference>
<dbReference type="EMBL" id="FNXY01000010">
    <property type="protein sequence ID" value="SEJ61759.1"/>
    <property type="molecule type" value="Genomic_DNA"/>
</dbReference>
<organism evidence="1 2">
    <name type="scientific">Dyadobacter koreensis</name>
    <dbReference type="NCBI Taxonomy" id="408657"/>
    <lineage>
        <taxon>Bacteria</taxon>
        <taxon>Pseudomonadati</taxon>
        <taxon>Bacteroidota</taxon>
        <taxon>Cytophagia</taxon>
        <taxon>Cytophagales</taxon>
        <taxon>Spirosomataceae</taxon>
        <taxon>Dyadobacter</taxon>
    </lineage>
</organism>
<dbReference type="PROSITE" id="PS51257">
    <property type="entry name" value="PROKAR_LIPOPROTEIN"/>
    <property type="match status" value="1"/>
</dbReference>
<evidence type="ECO:0000313" key="2">
    <source>
        <dbReference type="Proteomes" id="UP000199532"/>
    </source>
</evidence>
<dbReference type="OrthoDB" id="1119476at2"/>
<name>A0A1H7A800_9BACT</name>
<dbReference type="AlphaFoldDB" id="A0A1H7A800"/>
<evidence type="ECO:0000313" key="1">
    <source>
        <dbReference type="EMBL" id="SEJ61759.1"/>
    </source>
</evidence>
<reference evidence="1 2" key="1">
    <citation type="submission" date="2016-10" db="EMBL/GenBank/DDBJ databases">
        <authorList>
            <person name="de Groot N.N."/>
        </authorList>
    </citation>
    <scope>NUCLEOTIDE SEQUENCE [LARGE SCALE GENOMIC DNA]</scope>
    <source>
        <strain evidence="1 2">DSM 19938</strain>
    </source>
</reference>